<dbReference type="Pfam" id="PF00975">
    <property type="entry name" value="Thioesterase"/>
    <property type="match status" value="1"/>
</dbReference>
<reference evidence="2 3" key="1">
    <citation type="submission" date="2019-08" db="EMBL/GenBank/DDBJ databases">
        <title>Paraburkholderia simonii sp. nov. and P. youngii sp. nov. Brazilian and Mexican Mimosa-associated rhizobia.</title>
        <authorList>
            <person name="Mavima L."/>
            <person name="Beukes C.W."/>
            <person name="Palmer M."/>
            <person name="De Meyer S.E."/>
            <person name="James E.K."/>
            <person name="Maluk M."/>
            <person name="Avontuur J.R."/>
            <person name="Chan W.Y."/>
            <person name="Venter S.N."/>
            <person name="Steenkamp E.T."/>
        </authorList>
    </citation>
    <scope>NUCLEOTIDE SEQUENCE [LARGE SCALE GENOMIC DNA]</scope>
    <source>
        <strain evidence="2 3">JPY454</strain>
    </source>
</reference>
<organism evidence="2 3">
    <name type="scientific">Paraburkholderia youngii</name>
    <dbReference type="NCBI Taxonomy" id="2782701"/>
    <lineage>
        <taxon>Bacteria</taxon>
        <taxon>Pseudomonadati</taxon>
        <taxon>Pseudomonadota</taxon>
        <taxon>Betaproteobacteria</taxon>
        <taxon>Burkholderiales</taxon>
        <taxon>Burkholderiaceae</taxon>
        <taxon>Paraburkholderia</taxon>
    </lineage>
</organism>
<dbReference type="SUPFAM" id="SSF53474">
    <property type="entry name" value="alpha/beta-Hydrolases"/>
    <property type="match status" value="1"/>
</dbReference>
<comment type="caution">
    <text evidence="2">The sequence shown here is derived from an EMBL/GenBank/DDBJ whole genome shotgun (WGS) entry which is preliminary data.</text>
</comment>
<gene>
    <name evidence="2" type="ORF">FSB64_42000</name>
</gene>
<protein>
    <recommendedName>
        <fullName evidence="1">Thioesterase domain-containing protein</fullName>
    </recommendedName>
</protein>
<dbReference type="Proteomes" id="UP000821598">
    <property type="component" value="Unassembled WGS sequence"/>
</dbReference>
<dbReference type="EMBL" id="VOMC01000210">
    <property type="protein sequence ID" value="NVI09946.1"/>
    <property type="molecule type" value="Genomic_DNA"/>
</dbReference>
<feature type="domain" description="Thioesterase" evidence="1">
    <location>
        <begin position="7"/>
        <end position="237"/>
    </location>
</feature>
<sequence length="255" mass="28381">MNPSLSLVQEMDAGCPVYALTWPPFSEVQFPTFKEMASQLNLAIREIQPRGPYRLAGYSSGGILAYAIAQRLLDQDETVSFLALIDVVLSSHPSSVSPTQMVQEVFLESLKVDDERFELLERLSGRSSISKFLEKAQKIGAIPLDRNLHNDILTYERAIQFQRALDSYQVPSLPIEAYQFYANEPLRHRARSRQNSADPEACSPLRGWDRVLSAKAIHAVPIPGDHITMMNVPANRQVLARCLLTALGQSATGAE</sequence>
<evidence type="ECO:0000313" key="3">
    <source>
        <dbReference type="Proteomes" id="UP000821598"/>
    </source>
</evidence>
<dbReference type="InterPro" id="IPR029058">
    <property type="entry name" value="AB_hydrolase_fold"/>
</dbReference>
<accession>A0ABX2P0A0</accession>
<dbReference type="InterPro" id="IPR001031">
    <property type="entry name" value="Thioesterase"/>
</dbReference>
<proteinExistence type="predicted"/>
<evidence type="ECO:0000313" key="2">
    <source>
        <dbReference type="EMBL" id="NVI09946.1"/>
    </source>
</evidence>
<dbReference type="Gene3D" id="3.40.50.1820">
    <property type="entry name" value="alpha/beta hydrolase"/>
    <property type="match status" value="1"/>
</dbReference>
<name>A0ABX2P0A0_9BURK</name>
<keyword evidence="3" id="KW-1185">Reference proteome</keyword>
<evidence type="ECO:0000259" key="1">
    <source>
        <dbReference type="Pfam" id="PF00975"/>
    </source>
</evidence>